<evidence type="ECO:0000313" key="1">
    <source>
        <dbReference type="EMBL" id="CDP19505.1"/>
    </source>
</evidence>
<name>A0A068VF94_COFCA</name>
<dbReference type="AlphaFoldDB" id="A0A068VF94"/>
<organism evidence="1 2">
    <name type="scientific">Coffea canephora</name>
    <name type="common">Robusta coffee</name>
    <dbReference type="NCBI Taxonomy" id="49390"/>
    <lineage>
        <taxon>Eukaryota</taxon>
        <taxon>Viridiplantae</taxon>
        <taxon>Streptophyta</taxon>
        <taxon>Embryophyta</taxon>
        <taxon>Tracheophyta</taxon>
        <taxon>Spermatophyta</taxon>
        <taxon>Magnoliopsida</taxon>
        <taxon>eudicotyledons</taxon>
        <taxon>Gunneridae</taxon>
        <taxon>Pentapetalae</taxon>
        <taxon>asterids</taxon>
        <taxon>lamiids</taxon>
        <taxon>Gentianales</taxon>
        <taxon>Rubiaceae</taxon>
        <taxon>Ixoroideae</taxon>
        <taxon>Gardenieae complex</taxon>
        <taxon>Bertiereae - Coffeeae clade</taxon>
        <taxon>Coffeeae</taxon>
        <taxon>Coffea</taxon>
    </lineage>
</organism>
<proteinExistence type="predicted"/>
<evidence type="ECO:0000313" key="2">
    <source>
        <dbReference type="Proteomes" id="UP000295252"/>
    </source>
</evidence>
<dbReference type="Gramene" id="CDP19505">
    <property type="protein sequence ID" value="CDP19505"/>
    <property type="gene ID" value="GSCOC_T00008234001"/>
</dbReference>
<dbReference type="InParanoid" id="A0A068VF94"/>
<sequence>MASPSRSEIVTSPRSILLQRSHFLRGNFVRTIFSLKLLHNQWFHIRQRHKGDGRSKWQHRQDLKLLPRPAQSFCKGGNKEG</sequence>
<protein>
    <submittedName>
        <fullName evidence="1">DH200=94 genomic scaffold, scaffold_523</fullName>
    </submittedName>
</protein>
<reference evidence="2" key="1">
    <citation type="journal article" date="2014" name="Science">
        <title>The coffee genome provides insight into the convergent evolution of caffeine biosynthesis.</title>
        <authorList>
            <person name="Denoeud F."/>
            <person name="Carretero-Paulet L."/>
            <person name="Dereeper A."/>
            <person name="Droc G."/>
            <person name="Guyot R."/>
            <person name="Pietrella M."/>
            <person name="Zheng C."/>
            <person name="Alberti A."/>
            <person name="Anthony F."/>
            <person name="Aprea G."/>
            <person name="Aury J.M."/>
            <person name="Bento P."/>
            <person name="Bernard M."/>
            <person name="Bocs S."/>
            <person name="Campa C."/>
            <person name="Cenci A."/>
            <person name="Combes M.C."/>
            <person name="Crouzillat D."/>
            <person name="Da Silva C."/>
            <person name="Daddiego L."/>
            <person name="De Bellis F."/>
            <person name="Dussert S."/>
            <person name="Garsmeur O."/>
            <person name="Gayraud T."/>
            <person name="Guignon V."/>
            <person name="Jahn K."/>
            <person name="Jamilloux V."/>
            <person name="Joet T."/>
            <person name="Labadie K."/>
            <person name="Lan T."/>
            <person name="Leclercq J."/>
            <person name="Lepelley M."/>
            <person name="Leroy T."/>
            <person name="Li L.T."/>
            <person name="Librado P."/>
            <person name="Lopez L."/>
            <person name="Munoz A."/>
            <person name="Noel B."/>
            <person name="Pallavicini A."/>
            <person name="Perrotta G."/>
            <person name="Poncet V."/>
            <person name="Pot D."/>
            <person name="Priyono X."/>
            <person name="Rigoreau M."/>
            <person name="Rouard M."/>
            <person name="Rozas J."/>
            <person name="Tranchant-Dubreuil C."/>
            <person name="VanBuren R."/>
            <person name="Zhang Q."/>
            <person name="Andrade A.C."/>
            <person name="Argout X."/>
            <person name="Bertrand B."/>
            <person name="de Kochko A."/>
            <person name="Graziosi G."/>
            <person name="Henry R.J."/>
            <person name="Jayarama X."/>
            <person name="Ming R."/>
            <person name="Nagai C."/>
            <person name="Rounsley S."/>
            <person name="Sankoff D."/>
            <person name="Giuliano G."/>
            <person name="Albert V.A."/>
            <person name="Wincker P."/>
            <person name="Lashermes P."/>
        </authorList>
    </citation>
    <scope>NUCLEOTIDE SEQUENCE [LARGE SCALE GENOMIC DNA]</scope>
    <source>
        <strain evidence="2">cv. DH200-94</strain>
    </source>
</reference>
<gene>
    <name evidence="1" type="ORF">GSCOC_T00008234001</name>
</gene>
<keyword evidence="2" id="KW-1185">Reference proteome</keyword>
<dbReference type="EMBL" id="HG739607">
    <property type="protein sequence ID" value="CDP19505.1"/>
    <property type="molecule type" value="Genomic_DNA"/>
</dbReference>
<accession>A0A068VF94</accession>
<dbReference type="Proteomes" id="UP000295252">
    <property type="component" value="Unassembled WGS sequence"/>
</dbReference>